<feature type="transmembrane region" description="Helical" evidence="2">
    <location>
        <begin position="60"/>
        <end position="78"/>
    </location>
</feature>
<feature type="transmembrane region" description="Helical" evidence="2">
    <location>
        <begin position="26"/>
        <end position="48"/>
    </location>
</feature>
<evidence type="ECO:0000256" key="2">
    <source>
        <dbReference type="SAM" id="Phobius"/>
    </source>
</evidence>
<keyword evidence="2" id="KW-1133">Transmembrane helix</keyword>
<organism evidence="3 4">
    <name type="scientific">Winogradskyella pulchriflava</name>
    <dbReference type="NCBI Taxonomy" id="1110688"/>
    <lineage>
        <taxon>Bacteria</taxon>
        <taxon>Pseudomonadati</taxon>
        <taxon>Bacteroidota</taxon>
        <taxon>Flavobacteriia</taxon>
        <taxon>Flavobacteriales</taxon>
        <taxon>Flavobacteriaceae</taxon>
        <taxon>Winogradskyella</taxon>
    </lineage>
</organism>
<dbReference type="RefSeq" id="WP_386059112.1">
    <property type="nucleotide sequence ID" value="NZ_JBHLTQ010000001.1"/>
</dbReference>
<dbReference type="EMBL" id="JBHLTQ010000001">
    <property type="protein sequence ID" value="MFC0603386.1"/>
    <property type="molecule type" value="Genomic_DNA"/>
</dbReference>
<accession>A0ABV6Q7L5</accession>
<dbReference type="Pfam" id="PF09527">
    <property type="entry name" value="ATPase_gene1"/>
    <property type="match status" value="1"/>
</dbReference>
<keyword evidence="4" id="KW-1185">Reference proteome</keyword>
<name>A0ABV6Q7L5_9FLAO</name>
<keyword evidence="2" id="KW-0472">Membrane</keyword>
<comment type="caution">
    <text evidence="3">The sequence shown here is derived from an EMBL/GenBank/DDBJ whole genome shotgun (WGS) entry which is preliminary data.</text>
</comment>
<dbReference type="InterPro" id="IPR032820">
    <property type="entry name" value="ATPase_put"/>
</dbReference>
<protein>
    <submittedName>
        <fullName evidence="3">AtpZ/AtpI family protein</fullName>
    </submittedName>
</protein>
<feature type="region of interest" description="Disordered" evidence="1">
    <location>
        <begin position="1"/>
        <end position="20"/>
    </location>
</feature>
<gene>
    <name evidence="3" type="ORF">ACFFGA_02390</name>
</gene>
<dbReference type="Proteomes" id="UP001589832">
    <property type="component" value="Unassembled WGS sequence"/>
</dbReference>
<sequence length="89" mass="10157">MSQQNQPNHNHKQKPLKSQKDKLNSYARFSGIVIQMVAIICVGTFIGVKLDERYPNKNNLYTLFFTLGFVIASIVFVIRRIIAASKDDN</sequence>
<keyword evidence="2" id="KW-0812">Transmembrane</keyword>
<reference evidence="3 4" key="1">
    <citation type="submission" date="2024-09" db="EMBL/GenBank/DDBJ databases">
        <authorList>
            <person name="Sun Q."/>
            <person name="Mori K."/>
        </authorList>
    </citation>
    <scope>NUCLEOTIDE SEQUENCE [LARGE SCALE GENOMIC DNA]</scope>
    <source>
        <strain evidence="3 4">NCAIM B.02481</strain>
    </source>
</reference>
<evidence type="ECO:0000313" key="3">
    <source>
        <dbReference type="EMBL" id="MFC0603386.1"/>
    </source>
</evidence>
<evidence type="ECO:0000313" key="4">
    <source>
        <dbReference type="Proteomes" id="UP001589832"/>
    </source>
</evidence>
<evidence type="ECO:0000256" key="1">
    <source>
        <dbReference type="SAM" id="MobiDB-lite"/>
    </source>
</evidence>
<proteinExistence type="predicted"/>